<sequence length="131" mass="14140">MKNMDVVPPLPHGAAGTERSMRDVMDHLVELLDETYQDFTGVQRVVGENMAAAPLSDADVQALQRLDSATQTVEAVSTVLKNLVASYGQTETQPLDVGVLSQGVKLCHVIQVLRHGVQAETDSHSGEVDLF</sequence>
<dbReference type="AlphaFoldDB" id="A0A269XU82"/>
<protein>
    <recommendedName>
        <fullName evidence="3">Chemotaxis protein</fullName>
    </recommendedName>
</protein>
<gene>
    <name evidence="1" type="ORF">B8X00_12900</name>
</gene>
<organism evidence="1 2">
    <name type="scientific">Acetobacter fabarum</name>
    <dbReference type="NCBI Taxonomy" id="483199"/>
    <lineage>
        <taxon>Bacteria</taxon>
        <taxon>Pseudomonadati</taxon>
        <taxon>Pseudomonadota</taxon>
        <taxon>Alphaproteobacteria</taxon>
        <taxon>Acetobacterales</taxon>
        <taxon>Acetobacteraceae</taxon>
        <taxon>Acetobacter</taxon>
    </lineage>
</organism>
<comment type="caution">
    <text evidence="1">The sequence shown here is derived from an EMBL/GenBank/DDBJ whole genome shotgun (WGS) entry which is preliminary data.</text>
</comment>
<dbReference type="RefSeq" id="WP_086646079.1">
    <property type="nucleotide sequence ID" value="NZ_JBFCXW010000022.1"/>
</dbReference>
<accession>A0A269XU82</accession>
<dbReference type="Proteomes" id="UP000216151">
    <property type="component" value="Unassembled WGS sequence"/>
</dbReference>
<name>A0A269XU82_9PROT</name>
<reference evidence="1 2" key="1">
    <citation type="submission" date="2017-04" db="EMBL/GenBank/DDBJ databases">
        <title>Kefir bacterial isolates.</title>
        <authorList>
            <person name="Kim Y."/>
            <person name="Blasche S."/>
            <person name="Patil K.R."/>
        </authorList>
    </citation>
    <scope>NUCLEOTIDE SEQUENCE [LARGE SCALE GENOMIC DNA]</scope>
    <source>
        <strain evidence="1 2">KR</strain>
    </source>
</reference>
<keyword evidence="2" id="KW-1185">Reference proteome</keyword>
<dbReference type="EMBL" id="NCXK01000041">
    <property type="protein sequence ID" value="PAK76820.1"/>
    <property type="molecule type" value="Genomic_DNA"/>
</dbReference>
<evidence type="ECO:0008006" key="3">
    <source>
        <dbReference type="Google" id="ProtNLM"/>
    </source>
</evidence>
<proteinExistence type="predicted"/>
<evidence type="ECO:0000313" key="1">
    <source>
        <dbReference type="EMBL" id="PAK76820.1"/>
    </source>
</evidence>
<evidence type="ECO:0000313" key="2">
    <source>
        <dbReference type="Proteomes" id="UP000216151"/>
    </source>
</evidence>